<dbReference type="AlphaFoldDB" id="A0A7L8AG66"/>
<gene>
    <name evidence="1" type="ORF">H9I45_00790</name>
</gene>
<dbReference type="OrthoDB" id="2373347at2"/>
<reference evidence="1 2" key="1">
    <citation type="journal article" date="2016" name="Int. J. Syst. Evol. Microbiol.">
        <title>Polaribacter haliotis sp. nov., isolated from the gut of abalone Haliotis discus hannai.</title>
        <authorList>
            <person name="Kim Y.O."/>
            <person name="Park I.S."/>
            <person name="Park S."/>
            <person name="Nam B.H."/>
            <person name="Park J.M."/>
            <person name="Kim D.G."/>
            <person name="Yoon J.H."/>
        </authorList>
    </citation>
    <scope>NUCLEOTIDE SEQUENCE [LARGE SCALE GENOMIC DNA]</scope>
    <source>
        <strain evidence="1 2">KCTC 52418</strain>
    </source>
</reference>
<evidence type="ECO:0000313" key="1">
    <source>
        <dbReference type="EMBL" id="QOD61006.1"/>
    </source>
</evidence>
<accession>A0A7L8AG66</accession>
<name>A0A7L8AG66_9FLAO</name>
<dbReference type="RefSeq" id="WP_088355074.1">
    <property type="nucleotide sequence ID" value="NZ_CP061813.1"/>
</dbReference>
<dbReference type="Proteomes" id="UP000516764">
    <property type="component" value="Chromosome"/>
</dbReference>
<keyword evidence="2" id="KW-1185">Reference proteome</keyword>
<organism evidence="1 2">
    <name type="scientific">Polaribacter haliotis</name>
    <dbReference type="NCBI Taxonomy" id="1888915"/>
    <lineage>
        <taxon>Bacteria</taxon>
        <taxon>Pseudomonadati</taxon>
        <taxon>Bacteroidota</taxon>
        <taxon>Flavobacteriia</taxon>
        <taxon>Flavobacteriales</taxon>
        <taxon>Flavobacteriaceae</taxon>
    </lineage>
</organism>
<dbReference type="KEGG" id="phal:H9I45_00790"/>
<dbReference type="EMBL" id="CP061813">
    <property type="protein sequence ID" value="QOD61006.1"/>
    <property type="molecule type" value="Genomic_DNA"/>
</dbReference>
<sequence length="61" mass="6750">MSKLTCKHCGKDFRAGNHCLHSPTKKHQALTDGVNCVCCGKPFHVGRHCTHSPTKKHLLDV</sequence>
<evidence type="ECO:0000313" key="2">
    <source>
        <dbReference type="Proteomes" id="UP000516764"/>
    </source>
</evidence>
<protein>
    <submittedName>
        <fullName evidence="1">Uncharacterized protein</fullName>
    </submittedName>
</protein>
<proteinExistence type="predicted"/>